<evidence type="ECO:0000313" key="4">
    <source>
        <dbReference type="EnsemblMetazoa" id="XP_030832488"/>
    </source>
</evidence>
<dbReference type="InterPro" id="IPR038801">
    <property type="entry name" value="TAF1C"/>
</dbReference>
<dbReference type="KEGG" id="spu:764044"/>
<evidence type="ECO:0000313" key="5">
    <source>
        <dbReference type="Proteomes" id="UP000007110"/>
    </source>
</evidence>
<dbReference type="OrthoDB" id="2382881at2759"/>
<dbReference type="GO" id="GO:0001164">
    <property type="term" value="F:RNA polymerase I core promoter sequence-specific DNA binding"/>
    <property type="evidence" value="ECO:0000318"/>
    <property type="project" value="GO_Central"/>
</dbReference>
<dbReference type="EnsemblMetazoa" id="XM_030976628">
    <property type="protein sequence ID" value="XP_030832488"/>
    <property type="gene ID" value="LOC764044"/>
</dbReference>
<feature type="region of interest" description="Disordered" evidence="1">
    <location>
        <begin position="808"/>
        <end position="895"/>
    </location>
</feature>
<sequence>MTMSAFPSPHYPAIVPLGSEGCDPFEAFGCAHACDIRRGEDGSLQKYFQYNITKEAAQNLVPAGACVPFLPPNDGSPVGVVHYEDYVRRGTMKKRLGMNIEQQVEQLYASNPDLGFGPVYDVLSNDEWKQIKKLHVPTTKYCQSLLRKNKSIIDAVSSVGVQRSLLQGLLREETHQQIERMYHNELYYGGCLSYEPFKSSTTEGGSGLLFHPSGQALDTLNIHVLESESVPCFKPSTSLKHQISVAGCIRQIETHRLSLKKEIYAGIRTDYHAYVVRCKRKESLKCKLIHDVTSQYRITSISLSPHLEGEFLFTNERGQVSHIDQKKKVSMSPSREHTPAYAHFTAHPCLAFAHTKDQAYQVDFRLPNLTEDQKIPLFQLRSSCLPGDQYFCVARQHPSNPFYHCLATQHYLFLMDERFPQHSVLQWPHLLSTPPTCLHITPSISSPSLTTSDDLLLAASYSSREVHCFQSSSLNGQAPSSTRAPWKIQDSNAWLDLMSVVPSQDEELVRERISRPLVGMCAAKLEQDQQQTITVFQISEVGDIYQQVLKVNNDEEFVESMDQDTLSEPCERKCRDFIERVIMSSESREECDITVKKLKTKKVLKEIARHMVDKSEGCCVCQPGDATRRTGNYACTQCGLTADQSSSLADVFPRAVFTLPRNKADYLSLSKVRSVTKRDAECCKLGKRLWNTWHADEDTTDKTYRKLIKETKKKCPVKRLEKSAKTSIPTPTIAKAPEKTPSRLEQYGIRRRMWQEVQDTMSPRKTPLLVLDRLPMSRADGIRPSRGKKGQSAGVQDVVLPRGELMVDAENLPPPPIPSQLDTPESPRSLSSLDDHSPDIARGSQQQKQKQPNKEQQDLGSDSPDQSPVPNMSLIKLTSRLKKSLKKKKSQTMGF</sequence>
<feature type="compositionally biased region" description="Polar residues" evidence="1">
    <location>
        <begin position="820"/>
        <end position="832"/>
    </location>
</feature>
<proteinExistence type="predicted"/>
<evidence type="ECO:0000256" key="1">
    <source>
        <dbReference type="SAM" id="MobiDB-lite"/>
    </source>
</evidence>
<dbReference type="AlphaFoldDB" id="A0A7M7N8D3"/>
<dbReference type="Proteomes" id="UP000007110">
    <property type="component" value="Unassembled WGS sequence"/>
</dbReference>
<dbReference type="InterPro" id="IPR049090">
    <property type="entry name" value="TAF1C_HB"/>
</dbReference>
<evidence type="ECO:0000259" key="3">
    <source>
        <dbReference type="Pfam" id="PF20642"/>
    </source>
</evidence>
<protein>
    <submittedName>
        <fullName evidence="4">Uncharacterized protein</fullName>
    </submittedName>
</protein>
<dbReference type="OMA" id="SSREVHC"/>
<reference evidence="4" key="2">
    <citation type="submission" date="2021-01" db="UniProtKB">
        <authorList>
            <consortium name="EnsemblMetazoa"/>
        </authorList>
    </citation>
    <scope>IDENTIFICATION</scope>
</reference>
<dbReference type="InterPro" id="IPR049087">
    <property type="entry name" value="TAF1C_beta-prop"/>
</dbReference>
<evidence type="ECO:0000259" key="2">
    <source>
        <dbReference type="Pfam" id="PF20641"/>
    </source>
</evidence>
<dbReference type="InParanoid" id="A0A7M7N8D3"/>
<feature type="domain" description="TAF1C beta-propeller" evidence="2">
    <location>
        <begin position="266"/>
        <end position="371"/>
    </location>
</feature>
<dbReference type="RefSeq" id="XP_030832488.1">
    <property type="nucleotide sequence ID" value="XM_030976628.1"/>
</dbReference>
<dbReference type="Pfam" id="PF20642">
    <property type="entry name" value="TAF1C_HB"/>
    <property type="match status" value="1"/>
</dbReference>
<keyword evidence="5" id="KW-1185">Reference proteome</keyword>
<organism evidence="4 5">
    <name type="scientific">Strongylocentrotus purpuratus</name>
    <name type="common">Purple sea urchin</name>
    <dbReference type="NCBI Taxonomy" id="7668"/>
    <lineage>
        <taxon>Eukaryota</taxon>
        <taxon>Metazoa</taxon>
        <taxon>Echinodermata</taxon>
        <taxon>Eleutherozoa</taxon>
        <taxon>Echinozoa</taxon>
        <taxon>Echinoidea</taxon>
        <taxon>Euechinoidea</taxon>
        <taxon>Echinacea</taxon>
        <taxon>Camarodonta</taxon>
        <taxon>Echinidea</taxon>
        <taxon>Strongylocentrotidae</taxon>
        <taxon>Strongylocentrotus</taxon>
    </lineage>
</organism>
<feature type="compositionally biased region" description="Polar residues" evidence="1">
    <location>
        <begin position="858"/>
        <end position="870"/>
    </location>
</feature>
<feature type="domain" description="TAF1C helical bundle" evidence="3">
    <location>
        <begin position="509"/>
        <end position="569"/>
    </location>
</feature>
<dbReference type="Pfam" id="PF20641">
    <property type="entry name" value="TAF1C_beta-prop"/>
    <property type="match status" value="1"/>
</dbReference>
<accession>A0A7M7N8D3</accession>
<dbReference type="PANTHER" id="PTHR15319">
    <property type="entry name" value="TATA BOX-BINDING PROTEIN ASSOCIATED FACTOR RNA POLYMERASE I SUBUNIT C"/>
    <property type="match status" value="1"/>
</dbReference>
<feature type="compositionally biased region" description="Basic residues" evidence="1">
    <location>
        <begin position="879"/>
        <end position="895"/>
    </location>
</feature>
<dbReference type="GeneID" id="764044"/>
<name>A0A7M7N8D3_STRPU</name>
<dbReference type="PANTHER" id="PTHR15319:SF1">
    <property type="entry name" value="TATA BOX-BINDING PROTEIN-ASSOCIATED FACTOR RNA POLYMERASE I SUBUNIT C"/>
    <property type="match status" value="1"/>
</dbReference>
<dbReference type="GO" id="GO:0001650">
    <property type="term" value="C:fibrillar center"/>
    <property type="evidence" value="ECO:0000318"/>
    <property type="project" value="GO_Central"/>
</dbReference>
<reference evidence="5" key="1">
    <citation type="submission" date="2015-02" db="EMBL/GenBank/DDBJ databases">
        <title>Genome sequencing for Strongylocentrotus purpuratus.</title>
        <authorList>
            <person name="Murali S."/>
            <person name="Liu Y."/>
            <person name="Vee V."/>
            <person name="English A."/>
            <person name="Wang M."/>
            <person name="Skinner E."/>
            <person name="Han Y."/>
            <person name="Muzny D.M."/>
            <person name="Worley K.C."/>
            <person name="Gibbs R.A."/>
        </authorList>
    </citation>
    <scope>NUCLEOTIDE SEQUENCE</scope>
</reference>